<dbReference type="CDD" id="cd02440">
    <property type="entry name" value="AdoMet_MTases"/>
    <property type="match status" value="1"/>
</dbReference>
<dbReference type="Gene3D" id="3.40.50.150">
    <property type="entry name" value="Vaccinia Virus protein VP39"/>
    <property type="match status" value="1"/>
</dbReference>
<dbReference type="AlphaFoldDB" id="A0A2H0UJG3"/>
<protein>
    <submittedName>
        <fullName evidence="5">SAM-dependent methyltransferase</fullName>
    </submittedName>
</protein>
<evidence type="ECO:0000256" key="1">
    <source>
        <dbReference type="ARBA" id="ARBA00022603"/>
    </source>
</evidence>
<dbReference type="SUPFAM" id="SSF53335">
    <property type="entry name" value="S-adenosyl-L-methionine-dependent methyltransferases"/>
    <property type="match status" value="1"/>
</dbReference>
<accession>A0A2H0UJG3</accession>
<feature type="domain" description="S-adenosylmethionine-dependent methyltransferase" evidence="4">
    <location>
        <begin position="75"/>
        <end position="232"/>
    </location>
</feature>
<dbReference type="Proteomes" id="UP000229612">
    <property type="component" value="Unassembled WGS sequence"/>
</dbReference>
<evidence type="ECO:0000256" key="3">
    <source>
        <dbReference type="ARBA" id="ARBA00022691"/>
    </source>
</evidence>
<dbReference type="InterPro" id="IPR029063">
    <property type="entry name" value="SAM-dependent_MTases_sf"/>
</dbReference>
<keyword evidence="1 5" id="KW-0489">Methyltransferase</keyword>
<evidence type="ECO:0000256" key="2">
    <source>
        <dbReference type="ARBA" id="ARBA00022679"/>
    </source>
</evidence>
<dbReference type="Pfam" id="PF10672">
    <property type="entry name" value="Methyltrans_SAM"/>
    <property type="match status" value="1"/>
</dbReference>
<proteinExistence type="predicted"/>
<dbReference type="Gene3D" id="2.60.40.1180">
    <property type="entry name" value="Golgi alpha-mannosidase II"/>
    <property type="match status" value="1"/>
</dbReference>
<dbReference type="PANTHER" id="PTHR43042">
    <property type="entry name" value="SAM-DEPENDENT METHYLTRANSFERASE"/>
    <property type="match status" value="1"/>
</dbReference>
<evidence type="ECO:0000313" key="6">
    <source>
        <dbReference type="Proteomes" id="UP000229612"/>
    </source>
</evidence>
<name>A0A2H0UJG3_9BACT</name>
<dbReference type="InterPro" id="IPR019614">
    <property type="entry name" value="SAM-dep_methyl-trfase"/>
</dbReference>
<keyword evidence="3" id="KW-0949">S-adenosyl-L-methionine</keyword>
<dbReference type="InterPro" id="IPR013780">
    <property type="entry name" value="Glyco_hydro_b"/>
</dbReference>
<organism evidence="5 6">
    <name type="scientific">Candidatus Kaiserbacteria bacterium CG10_big_fil_rev_8_21_14_0_10_44_10</name>
    <dbReference type="NCBI Taxonomy" id="1974606"/>
    <lineage>
        <taxon>Bacteria</taxon>
        <taxon>Candidatus Kaiseribacteriota</taxon>
    </lineage>
</organism>
<dbReference type="PANTHER" id="PTHR43042:SF2">
    <property type="entry name" value="SAM-DEPENDENT METHYLTRANSFERASE"/>
    <property type="match status" value="1"/>
</dbReference>
<dbReference type="EMBL" id="PFBG01000018">
    <property type="protein sequence ID" value="PIR85935.1"/>
    <property type="molecule type" value="Genomic_DNA"/>
</dbReference>
<sequence length="291" mass="32375">MLKKEDITTKSWADYELLDSGNGRKLERFGKIMTDRPDTQAIWMPLKTDLWSDAQARFITEAKDGKWTLHDDTPVDWQVDFEDLTFKLHFTSFKHVGLFPEHASQWSWIMEKVKGMKKGNTSPSVLNLFGYTGAATLAAALAGAKVTHVDSSKQSMEWASENAKATDLPNDSVRWIVDDAAAFVKREVRRGAMYDGIILDPPAFGRGAKGQVWHIEDDLVPLLKNLKEILSDKSGSFVVLSGYAAGFAPESFAQAVESVFDKVSGTFGSLNIKESSSDRVLPTGIYVRFEV</sequence>
<keyword evidence="2 5" id="KW-0808">Transferase</keyword>
<evidence type="ECO:0000259" key="4">
    <source>
        <dbReference type="Pfam" id="PF10672"/>
    </source>
</evidence>
<reference evidence="6" key="1">
    <citation type="submission" date="2017-09" db="EMBL/GenBank/DDBJ databases">
        <title>Depth-based differentiation of microbial function through sediment-hosted aquifers and enrichment of novel symbionts in the deep terrestrial subsurface.</title>
        <authorList>
            <person name="Probst A.J."/>
            <person name="Ladd B."/>
            <person name="Jarett J.K."/>
            <person name="Geller-Mcgrath D.E."/>
            <person name="Sieber C.M.K."/>
            <person name="Emerson J.B."/>
            <person name="Anantharaman K."/>
            <person name="Thomas B.C."/>
            <person name="Malmstrom R."/>
            <person name="Stieglmeier M."/>
            <person name="Klingl A."/>
            <person name="Woyke T."/>
            <person name="Ryan C.M."/>
            <person name="Banfield J.F."/>
        </authorList>
    </citation>
    <scope>NUCLEOTIDE SEQUENCE [LARGE SCALE GENOMIC DNA]</scope>
</reference>
<comment type="caution">
    <text evidence="5">The sequence shown here is derived from an EMBL/GenBank/DDBJ whole genome shotgun (WGS) entry which is preliminary data.</text>
</comment>
<gene>
    <name evidence="5" type="ORF">COU14_01750</name>
</gene>
<evidence type="ECO:0000313" key="5">
    <source>
        <dbReference type="EMBL" id="PIR85935.1"/>
    </source>
</evidence>
<dbReference type="GO" id="GO:0032259">
    <property type="term" value="P:methylation"/>
    <property type="evidence" value="ECO:0007669"/>
    <property type="project" value="UniProtKB-KW"/>
</dbReference>
<dbReference type="GO" id="GO:0008168">
    <property type="term" value="F:methyltransferase activity"/>
    <property type="evidence" value="ECO:0007669"/>
    <property type="project" value="UniProtKB-KW"/>
</dbReference>